<feature type="coiled-coil region" evidence="2">
    <location>
        <begin position="56"/>
        <end position="132"/>
    </location>
</feature>
<feature type="transmembrane region" description="Helical" evidence="3">
    <location>
        <begin position="492"/>
        <end position="515"/>
    </location>
</feature>
<dbReference type="PANTHER" id="PTHR37813:SF1">
    <property type="entry name" value="FELS-2 PROPHAGE PROTEIN"/>
    <property type="match status" value="1"/>
</dbReference>
<keyword evidence="3" id="KW-0812">Transmembrane</keyword>
<organism evidence="5 6">
    <name type="scientific">Caproicibacter fermentans</name>
    <dbReference type="NCBI Taxonomy" id="2576756"/>
    <lineage>
        <taxon>Bacteria</taxon>
        <taxon>Bacillati</taxon>
        <taxon>Bacillota</taxon>
        <taxon>Clostridia</taxon>
        <taxon>Eubacteriales</taxon>
        <taxon>Acutalibacteraceae</taxon>
        <taxon>Caproicibacter</taxon>
    </lineage>
</organism>
<dbReference type="InterPro" id="IPR010090">
    <property type="entry name" value="Phage_tape_meas"/>
</dbReference>
<gene>
    <name evidence="5" type="ORF">CAFE_18920</name>
</gene>
<evidence type="ECO:0000256" key="2">
    <source>
        <dbReference type="SAM" id="Coils"/>
    </source>
</evidence>
<keyword evidence="1" id="KW-1188">Viral release from host cell</keyword>
<evidence type="ECO:0000259" key="4">
    <source>
        <dbReference type="Pfam" id="PF10145"/>
    </source>
</evidence>
<dbReference type="OrthoDB" id="1677957at2"/>
<dbReference type="AlphaFoldDB" id="A0A6N8HZ99"/>
<dbReference type="Pfam" id="PF10145">
    <property type="entry name" value="PhageMin_Tail"/>
    <property type="match status" value="1"/>
</dbReference>
<dbReference type="Proteomes" id="UP000469440">
    <property type="component" value="Unassembled WGS sequence"/>
</dbReference>
<protein>
    <submittedName>
        <fullName evidence="5">Phage-related minor tail protein</fullName>
    </submittedName>
</protein>
<evidence type="ECO:0000256" key="1">
    <source>
        <dbReference type="ARBA" id="ARBA00022612"/>
    </source>
</evidence>
<accession>A0A6N8HZ99</accession>
<feature type="domain" description="Phage tail tape measure protein" evidence="4">
    <location>
        <begin position="197"/>
        <end position="396"/>
    </location>
</feature>
<dbReference type="NCBIfam" id="TIGR01760">
    <property type="entry name" value="tape_meas_TP901"/>
    <property type="match status" value="1"/>
</dbReference>
<comment type="caution">
    <text evidence="5">The sequence shown here is derived from an EMBL/GenBank/DDBJ whole genome shotgun (WGS) entry which is preliminary data.</text>
</comment>
<feature type="transmembrane region" description="Helical" evidence="3">
    <location>
        <begin position="555"/>
        <end position="576"/>
    </location>
</feature>
<proteinExistence type="predicted"/>
<reference evidence="5 6" key="1">
    <citation type="submission" date="2019-09" db="EMBL/GenBank/DDBJ databases">
        <title>Genome sequence of Clostridium sp. EA1.</title>
        <authorList>
            <person name="Poehlein A."/>
            <person name="Bengelsdorf F.R."/>
            <person name="Daniel R."/>
        </authorList>
    </citation>
    <scope>NUCLEOTIDE SEQUENCE [LARGE SCALE GENOMIC DNA]</scope>
    <source>
        <strain evidence="5 6">EA1</strain>
    </source>
</reference>
<keyword evidence="6" id="KW-1185">Reference proteome</keyword>
<keyword evidence="3" id="KW-1133">Transmembrane helix</keyword>
<dbReference type="EMBL" id="VWXL01000052">
    <property type="protein sequence ID" value="MVB11184.1"/>
    <property type="molecule type" value="Genomic_DNA"/>
</dbReference>
<name>A0A6N8HZ99_9FIRM</name>
<sequence length="1048" mass="107644">MAYDIGPRIGIEGEAEFRKQIQNLISQQKTLASEMQAVTSAFDKNDSSEEKAAARAKVLTQQIEVQKQKLDSLKQGLAAATEKYGENDKVTLGWKQSVNKATTELNNMQRELSESTSESAKLKAEQEKLAKQVSDTSDKLQKSSDAMGSVNKVALAGAAAIGGIAVVAGKTGADFEAQMSRVKAISGATGQEFDDLNKQAVQLGADTAYSATEAAQGMENLASAGFSTSEIMEAMPGMLDLAASSGEDLAASSDIAASTLRGFGLAASDAGHVADVLAKNAAQTNAAVADTGDAMKYIAPVAQNAGWSLESVTAAIGEMADAGIKGEQAGTTLRGALTNLMNPSKEQAAAMKEIGFSAYDANGKMKSLSEIIKELGEKTSGLTNEQKDNTIATIMGTNSLSGMQVLLKDGSKNLDTLTSSLKNSDGAADEMAKTMQGNLKGAVEQLGGAAESAGIAFYEKFAGSATDAVSGLADKVAELAKNLASGALDQKLSAIATAAAAMAAAVAAMNIVLIVKDIANFVNAAKGGKVAMDAYTAATKAGTIAQAAFNAVQDASLIGIIVTAIAALAAGIIVLWNTNEGFRDAVILIWNKIQDILQPIIDSLGNFFTTTLPNAIDTVKYGFSSFGDELTELKDGVISGIMTAFDSFKTTIENNSTAIKTAAAILGTVFGPALIKSGAQALIAGGQIAANFTANIIQTGTEAVINGAKVTASFIGSMIQGGAEAVTNGAKIATSFIASMAEAGASAVVNGAKVIGSFVASMVQTATQAVLTGAAITGSLISAVVSYAAQGWTAVTSIAAQTAALVAQKLAMGAAVIATNAVAAAQWLLNAAMNANPIGILILAIGALVAAFVTLWNKSAAFRDFWNDMWQNIQEGFKGFINGIIAGLNGLIDGLNAVIGALNKIHVDIPDWVPKFGGESFGVSIPKASHIPYLEQGGVLKKGQTGYLEGNGAEAVVPLEKNTEWISKVAAEMVSVLQSSIDQLTKSSQLSASLAASGAYSVPALSENAGNINYTAIYNSPAAPTPADVNRINRQNAQRIALIARRNR</sequence>
<feature type="transmembrane region" description="Helical" evidence="3">
    <location>
        <begin position="810"/>
        <end position="829"/>
    </location>
</feature>
<evidence type="ECO:0000256" key="3">
    <source>
        <dbReference type="SAM" id="Phobius"/>
    </source>
</evidence>
<evidence type="ECO:0000313" key="6">
    <source>
        <dbReference type="Proteomes" id="UP000469440"/>
    </source>
</evidence>
<keyword evidence="3" id="KW-0472">Membrane</keyword>
<dbReference type="PANTHER" id="PTHR37813">
    <property type="entry name" value="FELS-2 PROPHAGE PROTEIN"/>
    <property type="match status" value="1"/>
</dbReference>
<evidence type="ECO:0000313" key="5">
    <source>
        <dbReference type="EMBL" id="MVB11184.1"/>
    </source>
</evidence>
<feature type="transmembrane region" description="Helical" evidence="3">
    <location>
        <begin position="835"/>
        <end position="856"/>
    </location>
</feature>
<keyword evidence="2" id="KW-0175">Coiled coil</keyword>
<feature type="transmembrane region" description="Helical" evidence="3">
    <location>
        <begin position="769"/>
        <end position="789"/>
    </location>
</feature>
<dbReference type="RefSeq" id="WP_156990507.1">
    <property type="nucleotide sequence ID" value="NZ_VWXL01000052.1"/>
</dbReference>